<dbReference type="Proteomes" id="UP000054270">
    <property type="component" value="Unassembled WGS sequence"/>
</dbReference>
<organism evidence="8 9">
    <name type="scientific">Hypholoma sublateritium (strain FD-334 SS-4)</name>
    <dbReference type="NCBI Taxonomy" id="945553"/>
    <lineage>
        <taxon>Eukaryota</taxon>
        <taxon>Fungi</taxon>
        <taxon>Dikarya</taxon>
        <taxon>Basidiomycota</taxon>
        <taxon>Agaricomycotina</taxon>
        <taxon>Agaricomycetes</taxon>
        <taxon>Agaricomycetidae</taxon>
        <taxon>Agaricales</taxon>
        <taxon>Agaricineae</taxon>
        <taxon>Strophariaceae</taxon>
        <taxon>Hypholoma</taxon>
    </lineage>
</organism>
<feature type="region of interest" description="Disordered" evidence="6">
    <location>
        <begin position="1"/>
        <end position="184"/>
    </location>
</feature>
<keyword evidence="9" id="KW-1185">Reference proteome</keyword>
<dbReference type="GO" id="GO:0000981">
    <property type="term" value="F:DNA-binding transcription factor activity, RNA polymerase II-specific"/>
    <property type="evidence" value="ECO:0007669"/>
    <property type="project" value="TreeGrafter"/>
</dbReference>
<feature type="compositionally biased region" description="Basic residues" evidence="6">
    <location>
        <begin position="79"/>
        <end position="91"/>
    </location>
</feature>
<dbReference type="STRING" id="945553.A0A0D2MRZ4"/>
<name>A0A0D2MRZ4_HYPSF</name>
<keyword evidence="3 5" id="KW-0863">Zinc-finger</keyword>
<feature type="region of interest" description="Disordered" evidence="6">
    <location>
        <begin position="247"/>
        <end position="302"/>
    </location>
</feature>
<dbReference type="OMA" id="CTYPACE"/>
<reference evidence="9" key="1">
    <citation type="submission" date="2014-04" db="EMBL/GenBank/DDBJ databases">
        <title>Evolutionary Origins and Diversification of the Mycorrhizal Mutualists.</title>
        <authorList>
            <consortium name="DOE Joint Genome Institute"/>
            <consortium name="Mycorrhizal Genomics Consortium"/>
            <person name="Kohler A."/>
            <person name="Kuo A."/>
            <person name="Nagy L.G."/>
            <person name="Floudas D."/>
            <person name="Copeland A."/>
            <person name="Barry K.W."/>
            <person name="Cichocki N."/>
            <person name="Veneault-Fourrey C."/>
            <person name="LaButti K."/>
            <person name="Lindquist E.A."/>
            <person name="Lipzen A."/>
            <person name="Lundell T."/>
            <person name="Morin E."/>
            <person name="Murat C."/>
            <person name="Riley R."/>
            <person name="Ohm R."/>
            <person name="Sun H."/>
            <person name="Tunlid A."/>
            <person name="Henrissat B."/>
            <person name="Grigoriev I.V."/>
            <person name="Hibbett D.S."/>
            <person name="Martin F."/>
        </authorList>
    </citation>
    <scope>NUCLEOTIDE SEQUENCE [LARGE SCALE GENOMIC DNA]</scope>
    <source>
        <strain evidence="9">FD-334 SS-4</strain>
    </source>
</reference>
<protein>
    <recommendedName>
        <fullName evidence="7">C2H2-type domain-containing protein</fullName>
    </recommendedName>
</protein>
<dbReference type="GO" id="GO:0000978">
    <property type="term" value="F:RNA polymerase II cis-regulatory region sequence-specific DNA binding"/>
    <property type="evidence" value="ECO:0007669"/>
    <property type="project" value="TreeGrafter"/>
</dbReference>
<keyword evidence="2" id="KW-0677">Repeat</keyword>
<evidence type="ECO:0000256" key="2">
    <source>
        <dbReference type="ARBA" id="ARBA00022737"/>
    </source>
</evidence>
<dbReference type="Pfam" id="PF00096">
    <property type="entry name" value="zf-C2H2"/>
    <property type="match status" value="2"/>
</dbReference>
<accession>A0A0D2MRZ4</accession>
<evidence type="ECO:0000313" key="8">
    <source>
        <dbReference type="EMBL" id="KJA26743.1"/>
    </source>
</evidence>
<feature type="compositionally biased region" description="Pro residues" evidence="6">
    <location>
        <begin position="290"/>
        <end position="300"/>
    </location>
</feature>
<proteinExistence type="predicted"/>
<sequence>MGVGEEAHEMGLAQQDGDYSKEGSKADGILEGVEGVATQEDSETASGSSPSLRRPLTRSQTGTVAKRRKRDDSEDRTSPKKRTTAPRKKQKSSSGSQSSSVAPEESPTQTPPITRETSLASSGSGEAGPALEFYDASPTSEDRAECRLPRSRASLPTPIPNLTKKSRGRRVPTQPTANSDSDQKDQRLYVCTVIGCGKCFHRGEHLKRHIRSIHTHEKPFKCSFPLCQKFFNRHDNLLQHLKVHRDVAPKDDSDAPASGRGSRSASAAPVAPPASPPMHYLRERSYSPADDPPSPGPSANPVPRTIYNAFPMSYHNPYPTPMPYGMSDTASLITNMAVSSLRTELPHSPSADPRRGGPLY</sequence>
<evidence type="ECO:0000256" key="4">
    <source>
        <dbReference type="ARBA" id="ARBA00022833"/>
    </source>
</evidence>
<dbReference type="EMBL" id="KN817526">
    <property type="protein sequence ID" value="KJA26743.1"/>
    <property type="molecule type" value="Genomic_DNA"/>
</dbReference>
<dbReference type="Gene3D" id="3.30.160.60">
    <property type="entry name" value="Classic Zinc Finger"/>
    <property type="match status" value="2"/>
</dbReference>
<keyword evidence="4" id="KW-0862">Zinc</keyword>
<evidence type="ECO:0000256" key="5">
    <source>
        <dbReference type="PROSITE-ProRule" id="PRU00042"/>
    </source>
</evidence>
<feature type="domain" description="C2H2-type" evidence="7">
    <location>
        <begin position="189"/>
        <end position="219"/>
    </location>
</feature>
<evidence type="ECO:0000313" key="9">
    <source>
        <dbReference type="Proteomes" id="UP000054270"/>
    </source>
</evidence>
<dbReference type="PROSITE" id="PS00028">
    <property type="entry name" value="ZINC_FINGER_C2H2_1"/>
    <property type="match status" value="2"/>
</dbReference>
<feature type="domain" description="C2H2-type" evidence="7">
    <location>
        <begin position="220"/>
        <end position="249"/>
    </location>
</feature>
<dbReference type="SMART" id="SM00355">
    <property type="entry name" value="ZnF_C2H2"/>
    <property type="match status" value="2"/>
</dbReference>
<dbReference type="GO" id="GO:0045944">
    <property type="term" value="P:positive regulation of transcription by RNA polymerase II"/>
    <property type="evidence" value="ECO:0007669"/>
    <property type="project" value="UniProtKB-ARBA"/>
</dbReference>
<feature type="compositionally biased region" description="Low complexity" evidence="6">
    <location>
        <begin position="46"/>
        <end position="59"/>
    </location>
</feature>
<evidence type="ECO:0000256" key="6">
    <source>
        <dbReference type="SAM" id="MobiDB-lite"/>
    </source>
</evidence>
<feature type="compositionally biased region" description="Low complexity" evidence="6">
    <location>
        <begin position="255"/>
        <end position="269"/>
    </location>
</feature>
<evidence type="ECO:0000256" key="3">
    <source>
        <dbReference type="ARBA" id="ARBA00022771"/>
    </source>
</evidence>
<dbReference type="SUPFAM" id="SSF57667">
    <property type="entry name" value="beta-beta-alpha zinc fingers"/>
    <property type="match status" value="1"/>
</dbReference>
<dbReference type="PANTHER" id="PTHR19818">
    <property type="entry name" value="ZINC FINGER PROTEIN ZIC AND GLI"/>
    <property type="match status" value="1"/>
</dbReference>
<dbReference type="GO" id="GO:0005634">
    <property type="term" value="C:nucleus"/>
    <property type="evidence" value="ECO:0007669"/>
    <property type="project" value="UniProtKB-ARBA"/>
</dbReference>
<dbReference type="OrthoDB" id="6365676at2759"/>
<evidence type="ECO:0000259" key="7">
    <source>
        <dbReference type="PROSITE" id="PS50157"/>
    </source>
</evidence>
<dbReference type="AlphaFoldDB" id="A0A0D2MRZ4"/>
<dbReference type="PROSITE" id="PS50157">
    <property type="entry name" value="ZINC_FINGER_C2H2_2"/>
    <property type="match status" value="2"/>
</dbReference>
<dbReference type="InterPro" id="IPR013087">
    <property type="entry name" value="Znf_C2H2_type"/>
</dbReference>
<dbReference type="GO" id="GO:0008270">
    <property type="term" value="F:zinc ion binding"/>
    <property type="evidence" value="ECO:0007669"/>
    <property type="project" value="UniProtKB-KW"/>
</dbReference>
<evidence type="ECO:0000256" key="1">
    <source>
        <dbReference type="ARBA" id="ARBA00022723"/>
    </source>
</evidence>
<keyword evidence="1" id="KW-0479">Metal-binding</keyword>
<dbReference type="InterPro" id="IPR050329">
    <property type="entry name" value="GLI_C2H2-zinc-finger"/>
</dbReference>
<dbReference type="PANTHER" id="PTHR19818:SF139">
    <property type="entry name" value="PAIR-RULE PROTEIN ODD-PAIRED"/>
    <property type="match status" value="1"/>
</dbReference>
<gene>
    <name evidence="8" type="ORF">HYPSUDRAFT_158459</name>
</gene>
<dbReference type="InterPro" id="IPR036236">
    <property type="entry name" value="Znf_C2H2_sf"/>
</dbReference>
<feature type="compositionally biased region" description="Polar residues" evidence="6">
    <location>
        <begin position="106"/>
        <end position="124"/>
    </location>
</feature>